<dbReference type="SUPFAM" id="SSF52047">
    <property type="entry name" value="RNI-like"/>
    <property type="match status" value="1"/>
</dbReference>
<accession>V6TBE8</accession>
<feature type="compositionally biased region" description="Low complexity" evidence="1">
    <location>
        <begin position="1"/>
        <end position="22"/>
    </location>
</feature>
<reference evidence="2 3" key="2">
    <citation type="journal article" date="2013" name="Genome Biol. Evol.">
        <title>Genome sequencing of Giardia lamblia genotypes A2 and B isolates (DH and GS) and comparative analysis with the genomes of genotypes A1 and E (WB and Pig).</title>
        <authorList>
            <person name="Adam R.D."/>
            <person name="Dahlstrom E.W."/>
            <person name="Martens C.A."/>
            <person name="Bruno D.P."/>
            <person name="Barbian K.D."/>
            <person name="Ricklefs S.M."/>
            <person name="Hernandez M.M."/>
            <person name="Narla N.P."/>
            <person name="Patel R.B."/>
            <person name="Porcella S.F."/>
            <person name="Nash T.E."/>
        </authorList>
    </citation>
    <scope>NUCLEOTIDE SEQUENCE [LARGE SCALE GENOMIC DNA]</scope>
    <source>
        <strain evidence="2 3">DH</strain>
    </source>
</reference>
<protein>
    <recommendedName>
        <fullName evidence="4">Leucine-rich repeat protein</fullName>
    </recommendedName>
</protein>
<gene>
    <name evidence="2" type="ORF">DHA2_6245</name>
</gene>
<feature type="region of interest" description="Disordered" evidence="1">
    <location>
        <begin position="1"/>
        <end position="28"/>
    </location>
</feature>
<feature type="compositionally biased region" description="Polar residues" evidence="1">
    <location>
        <begin position="109"/>
        <end position="124"/>
    </location>
</feature>
<dbReference type="PANTHER" id="PTHR24114">
    <property type="entry name" value="LEUCINE RICH REPEAT FAMILY PROTEIN"/>
    <property type="match status" value="1"/>
</dbReference>
<dbReference type="VEuPathDB" id="GiardiaDB:DHA2_6245"/>
<name>V6TBE8_GIAIN</name>
<dbReference type="VEuPathDB" id="GiardiaDB:QR46_3371"/>
<evidence type="ECO:0000313" key="2">
    <source>
        <dbReference type="EMBL" id="ESU36171.1"/>
    </source>
</evidence>
<dbReference type="SMART" id="SM00368">
    <property type="entry name" value="LRR_RI"/>
    <property type="match status" value="4"/>
</dbReference>
<dbReference type="InterPro" id="IPR001611">
    <property type="entry name" value="Leu-rich_rpt"/>
</dbReference>
<evidence type="ECO:0000256" key="1">
    <source>
        <dbReference type="SAM" id="MobiDB-lite"/>
    </source>
</evidence>
<comment type="caution">
    <text evidence="2">The sequence shown here is derived from an EMBL/GenBank/DDBJ whole genome shotgun (WGS) entry which is preliminary data.</text>
</comment>
<reference evidence="3" key="1">
    <citation type="submission" date="2012-02" db="EMBL/GenBank/DDBJ databases">
        <title>Genome sequencing of Giardia lamblia Genotypes A2 and B isolates (DH and GS) and comparative analysis with the genomes of Genotypes A1 and E (WB and Pig).</title>
        <authorList>
            <person name="Adam R."/>
            <person name="Dahlstrom E."/>
            <person name="Martens C."/>
            <person name="Bruno D."/>
            <person name="Barbian K."/>
            <person name="Porcella S.F."/>
            <person name="Nash T."/>
        </authorList>
    </citation>
    <scope>NUCLEOTIDE SEQUENCE</scope>
    <source>
        <strain evidence="3">DH</strain>
    </source>
</reference>
<proteinExistence type="predicted"/>
<evidence type="ECO:0008006" key="4">
    <source>
        <dbReference type="Google" id="ProtNLM"/>
    </source>
</evidence>
<organism evidence="2 3">
    <name type="scientific">Giardia intestinalis</name>
    <name type="common">Giardia lamblia</name>
    <dbReference type="NCBI Taxonomy" id="5741"/>
    <lineage>
        <taxon>Eukaryota</taxon>
        <taxon>Metamonada</taxon>
        <taxon>Diplomonadida</taxon>
        <taxon>Hexamitidae</taxon>
        <taxon>Giardiinae</taxon>
        <taxon>Giardia</taxon>
    </lineage>
</organism>
<dbReference type="Proteomes" id="UP000018320">
    <property type="component" value="Unassembled WGS sequence"/>
</dbReference>
<dbReference type="VEuPathDB" id="GiardiaDB:GL50581_313"/>
<dbReference type="EMBL" id="AHGT01000054">
    <property type="protein sequence ID" value="ESU36171.1"/>
    <property type="molecule type" value="Genomic_DNA"/>
</dbReference>
<dbReference type="InterPro" id="IPR032675">
    <property type="entry name" value="LRR_dom_sf"/>
</dbReference>
<dbReference type="PANTHER" id="PTHR24114:SF2">
    <property type="entry name" value="F-BOX DOMAIN-CONTAINING PROTEIN-RELATED"/>
    <property type="match status" value="1"/>
</dbReference>
<dbReference type="Gene3D" id="3.80.10.10">
    <property type="entry name" value="Ribonuclease Inhibitor"/>
    <property type="match status" value="3"/>
</dbReference>
<feature type="region of interest" description="Disordered" evidence="1">
    <location>
        <begin position="70"/>
        <end position="124"/>
    </location>
</feature>
<dbReference type="AlphaFoldDB" id="V6TBE8"/>
<dbReference type="Pfam" id="PF13516">
    <property type="entry name" value="LRR_6"/>
    <property type="match status" value="2"/>
</dbReference>
<dbReference type="VEuPathDB" id="GiardiaDB:GL50803_006245"/>
<dbReference type="InterPro" id="IPR052394">
    <property type="entry name" value="LRR-containing"/>
</dbReference>
<sequence length="776" mass="84683">MSSASGTAQTRTSTTGRTPSSPRRSEHLRVNQRWLFRFSKLLMSAMPDVGAASAAQASASGSLSVSMSSKTLSSSQQLVPRVLSRESGHSDSSQEEPTSGPLSRKSMVRSPSTPGRLGTPTSIRRTASRKSNYRILHSAKSGITQFFNESESAFTTGISFDIAAVKGTEAADFLDPSVAIPELYGMDANYMPKTMSNEIAQLTSYAYEDHMSAEIIDDVCGIHLYKQACFQRDVHPSAIVIAAIRRNPVHVDLTNIYLGPLGAQCFAAAIHGQLSKSMETLSLKNCKIGPSGLCSIVQGLLNLPDECIIDMHYILPENEEADHRYSLTVLNLEGNGLATPAELLADGTGLPPLVTSDQLAYSSSEYNRIKELQRKEEGRGREKLDLSAKVMTEQERKAKEAVLQKEKNAKKNEVIDPYLEMIRATALYNFGSSEPRPFAPPKKLTEEELKKMKAAGRDVTEVPPDPTFLDKVQFHRKLSSLHIVPASQLVNVIKHMLNGLSLLTHLDLSSNELDDSFLQSASKYLCAHGSLSELSIANNRITANGLQALITELPNSINLEKIDMSLNQFGSIGACVLAYGLCKVMARTSLRLSSLCLNCNKIGDEAGAFVLGCFMGGCVLPEITKYGTDVARDFMGTLPAPISPIWRAGPIKHVSGISSLELADCGLGLFSCLQLCKILTSSSIRIKSLDISKNNLNDGMGFYSIIKALTQRRKSCPGEDCHIDKFSISNKVVLMDEVRRFSDVEKEDEVVEFSQLAEEIASMNGGYIRELTILPY</sequence>
<evidence type="ECO:0000313" key="3">
    <source>
        <dbReference type="Proteomes" id="UP000018320"/>
    </source>
</evidence>